<dbReference type="RefSeq" id="XP_062637187.1">
    <property type="nucleotide sequence ID" value="XM_062783752.1"/>
</dbReference>
<comment type="caution">
    <text evidence="2">The sequence shown here is derived from an EMBL/GenBank/DDBJ whole genome shotgun (WGS) entry which is preliminary data.</text>
</comment>
<dbReference type="AlphaFoldDB" id="A0AAN6V3K9"/>
<feature type="domain" description="2EXR" evidence="1">
    <location>
        <begin position="7"/>
        <end position="102"/>
    </location>
</feature>
<dbReference type="GeneID" id="87820365"/>
<evidence type="ECO:0000259" key="1">
    <source>
        <dbReference type="Pfam" id="PF20150"/>
    </source>
</evidence>
<evidence type="ECO:0000313" key="2">
    <source>
        <dbReference type="EMBL" id="KAK4143816.1"/>
    </source>
</evidence>
<evidence type="ECO:0000313" key="3">
    <source>
        <dbReference type="Proteomes" id="UP001302676"/>
    </source>
</evidence>
<dbReference type="Proteomes" id="UP001302676">
    <property type="component" value="Unassembled WGS sequence"/>
</dbReference>
<reference evidence="2" key="1">
    <citation type="journal article" date="2023" name="Mol. Phylogenet. Evol.">
        <title>Genome-scale phylogeny and comparative genomics of the fungal order Sordariales.</title>
        <authorList>
            <person name="Hensen N."/>
            <person name="Bonometti L."/>
            <person name="Westerberg I."/>
            <person name="Brannstrom I.O."/>
            <person name="Guillou S."/>
            <person name="Cros-Aarteil S."/>
            <person name="Calhoun S."/>
            <person name="Haridas S."/>
            <person name="Kuo A."/>
            <person name="Mondo S."/>
            <person name="Pangilinan J."/>
            <person name="Riley R."/>
            <person name="LaButti K."/>
            <person name="Andreopoulos B."/>
            <person name="Lipzen A."/>
            <person name="Chen C."/>
            <person name="Yan M."/>
            <person name="Daum C."/>
            <person name="Ng V."/>
            <person name="Clum A."/>
            <person name="Steindorff A."/>
            <person name="Ohm R.A."/>
            <person name="Martin F."/>
            <person name="Silar P."/>
            <person name="Natvig D.O."/>
            <person name="Lalanne C."/>
            <person name="Gautier V."/>
            <person name="Ament-Velasquez S.L."/>
            <person name="Kruys A."/>
            <person name="Hutchinson M.I."/>
            <person name="Powell A.J."/>
            <person name="Barry K."/>
            <person name="Miller A.N."/>
            <person name="Grigoriev I.V."/>
            <person name="Debuchy R."/>
            <person name="Gladieux P."/>
            <person name="Hiltunen Thoren M."/>
            <person name="Johannesson H."/>
        </authorList>
    </citation>
    <scope>NUCLEOTIDE SEQUENCE</scope>
    <source>
        <strain evidence="2">CBS 141.50</strain>
    </source>
</reference>
<proteinExistence type="predicted"/>
<keyword evidence="3" id="KW-1185">Reference proteome</keyword>
<organism evidence="2 3">
    <name type="scientific">Dichotomopilus funicola</name>
    <dbReference type="NCBI Taxonomy" id="1934379"/>
    <lineage>
        <taxon>Eukaryota</taxon>
        <taxon>Fungi</taxon>
        <taxon>Dikarya</taxon>
        <taxon>Ascomycota</taxon>
        <taxon>Pezizomycotina</taxon>
        <taxon>Sordariomycetes</taxon>
        <taxon>Sordariomycetidae</taxon>
        <taxon>Sordariales</taxon>
        <taxon>Chaetomiaceae</taxon>
        <taxon>Dichotomopilus</taxon>
    </lineage>
</organism>
<name>A0AAN6V3K9_9PEZI</name>
<dbReference type="InterPro" id="IPR045518">
    <property type="entry name" value="2EXR"/>
</dbReference>
<dbReference type="PANTHER" id="PTHR35910">
    <property type="entry name" value="2EXR DOMAIN-CONTAINING PROTEIN"/>
    <property type="match status" value="1"/>
</dbReference>
<dbReference type="EMBL" id="MU853582">
    <property type="protein sequence ID" value="KAK4143816.1"/>
    <property type="molecule type" value="Genomic_DNA"/>
</dbReference>
<sequence length="284" mass="33091">MTQIVSFTVFNDLPLELRQLIWHFALPEDEPEVLIVRADHLDIKGRQVNPEPMLVQTVFPALMHTCRESREYTRNLSGIIFQYMPPAGCDVPYRLFRPELDTAFWDENVQNSLWASYFEAGHDKWLAQLRHLAVPSATAFVGQHMTECIMEHCPRLRTLSVVFPDSTDYNRVRTRFEEPTARRARLVEIPGDHARRTMVVFDTWHYDPTYRIPLYDFLLLFCSDLNDHRNAFYAPHDVCLGQAWTIRTDDDGKRPRCFLQTFVEWNSGRWVEACGGRKLASPGG</sequence>
<protein>
    <recommendedName>
        <fullName evidence="1">2EXR domain-containing protein</fullName>
    </recommendedName>
</protein>
<gene>
    <name evidence="2" type="ORF">C8A04DRAFT_37054</name>
</gene>
<dbReference type="PANTHER" id="PTHR35910:SF6">
    <property type="entry name" value="2EXR DOMAIN-CONTAINING PROTEIN"/>
    <property type="match status" value="1"/>
</dbReference>
<dbReference type="Pfam" id="PF20150">
    <property type="entry name" value="2EXR"/>
    <property type="match status" value="1"/>
</dbReference>
<reference evidence="2" key="2">
    <citation type="submission" date="2023-05" db="EMBL/GenBank/DDBJ databases">
        <authorList>
            <consortium name="Lawrence Berkeley National Laboratory"/>
            <person name="Steindorff A."/>
            <person name="Hensen N."/>
            <person name="Bonometti L."/>
            <person name="Westerberg I."/>
            <person name="Brannstrom I.O."/>
            <person name="Guillou S."/>
            <person name="Cros-Aarteil S."/>
            <person name="Calhoun S."/>
            <person name="Haridas S."/>
            <person name="Kuo A."/>
            <person name="Mondo S."/>
            <person name="Pangilinan J."/>
            <person name="Riley R."/>
            <person name="Labutti K."/>
            <person name="Andreopoulos B."/>
            <person name="Lipzen A."/>
            <person name="Chen C."/>
            <person name="Yanf M."/>
            <person name="Daum C."/>
            <person name="Ng V."/>
            <person name="Clum A."/>
            <person name="Ohm R."/>
            <person name="Martin F."/>
            <person name="Silar P."/>
            <person name="Natvig D."/>
            <person name="Lalanne C."/>
            <person name="Gautier V."/>
            <person name="Ament-Velasquez S.L."/>
            <person name="Kruys A."/>
            <person name="Hutchinson M.I."/>
            <person name="Powell A.J."/>
            <person name="Barry K."/>
            <person name="Miller A.N."/>
            <person name="Grigoriev I.V."/>
            <person name="Debuchy R."/>
            <person name="Gladieux P."/>
            <person name="Thoren M.H."/>
            <person name="Johannesson H."/>
        </authorList>
    </citation>
    <scope>NUCLEOTIDE SEQUENCE</scope>
    <source>
        <strain evidence="2">CBS 141.50</strain>
    </source>
</reference>
<accession>A0AAN6V3K9</accession>